<evidence type="ECO:0000256" key="7">
    <source>
        <dbReference type="ARBA" id="ARBA00023136"/>
    </source>
</evidence>
<dbReference type="AlphaFoldDB" id="A0A2V2ZXN9"/>
<dbReference type="Gene3D" id="1.20.1560.10">
    <property type="entry name" value="ABC transporter type 1, transmembrane domain"/>
    <property type="match status" value="1"/>
</dbReference>
<dbReference type="InterPro" id="IPR027417">
    <property type="entry name" value="P-loop_NTPase"/>
</dbReference>
<feature type="domain" description="ABC transmembrane type-1" evidence="10">
    <location>
        <begin position="17"/>
        <end position="299"/>
    </location>
</feature>
<evidence type="ECO:0000313" key="11">
    <source>
        <dbReference type="EMBL" id="PWW28450.1"/>
    </source>
</evidence>
<dbReference type="PROSITE" id="PS00211">
    <property type="entry name" value="ABC_TRANSPORTER_1"/>
    <property type="match status" value="1"/>
</dbReference>
<keyword evidence="5 11" id="KW-0067">ATP-binding</keyword>
<dbReference type="GO" id="GO:0015421">
    <property type="term" value="F:ABC-type oligopeptide transporter activity"/>
    <property type="evidence" value="ECO:0007669"/>
    <property type="project" value="TreeGrafter"/>
</dbReference>
<dbReference type="InterPro" id="IPR003593">
    <property type="entry name" value="AAA+_ATPase"/>
</dbReference>
<dbReference type="PANTHER" id="PTHR43394:SF1">
    <property type="entry name" value="ATP-BINDING CASSETTE SUB-FAMILY B MEMBER 10, MITOCHONDRIAL"/>
    <property type="match status" value="1"/>
</dbReference>
<dbReference type="Proteomes" id="UP000247150">
    <property type="component" value="Unassembled WGS sequence"/>
</dbReference>
<dbReference type="SUPFAM" id="SSF52540">
    <property type="entry name" value="P-loop containing nucleoside triphosphate hydrolases"/>
    <property type="match status" value="1"/>
</dbReference>
<dbReference type="InterPro" id="IPR039421">
    <property type="entry name" value="Type_1_exporter"/>
</dbReference>
<dbReference type="CDD" id="cd18549">
    <property type="entry name" value="ABC_6TM_YwjA_like"/>
    <property type="match status" value="1"/>
</dbReference>
<dbReference type="FunFam" id="1.20.1560.10:FF:000053">
    <property type="entry name" value="Multidrug ABC transporter ATP-binding protein"/>
    <property type="match status" value="1"/>
</dbReference>
<dbReference type="InterPro" id="IPR036640">
    <property type="entry name" value="ABC1_TM_sf"/>
</dbReference>
<evidence type="ECO:0000256" key="5">
    <source>
        <dbReference type="ARBA" id="ARBA00022840"/>
    </source>
</evidence>
<dbReference type="EMBL" id="QGTW01000006">
    <property type="protein sequence ID" value="PWW28450.1"/>
    <property type="molecule type" value="Genomic_DNA"/>
</dbReference>
<evidence type="ECO:0000256" key="6">
    <source>
        <dbReference type="ARBA" id="ARBA00022989"/>
    </source>
</evidence>
<evidence type="ECO:0000256" key="3">
    <source>
        <dbReference type="ARBA" id="ARBA00022692"/>
    </source>
</evidence>
<dbReference type="SUPFAM" id="SSF90123">
    <property type="entry name" value="ABC transporter transmembrane region"/>
    <property type="match status" value="1"/>
</dbReference>
<evidence type="ECO:0000256" key="8">
    <source>
        <dbReference type="SAM" id="Phobius"/>
    </source>
</evidence>
<feature type="transmembrane region" description="Helical" evidence="8">
    <location>
        <begin position="236"/>
        <end position="261"/>
    </location>
</feature>
<feature type="transmembrane region" description="Helical" evidence="8">
    <location>
        <begin position="158"/>
        <end position="176"/>
    </location>
</feature>
<gene>
    <name evidence="11" type="ORF">DFO73_106266</name>
</gene>
<dbReference type="OrthoDB" id="9770415at2"/>
<dbReference type="PROSITE" id="PS50929">
    <property type="entry name" value="ABC_TM1F"/>
    <property type="match status" value="1"/>
</dbReference>
<comment type="similarity">
    <text evidence="2">Belongs to the ABC transporter superfamily.</text>
</comment>
<keyword evidence="3 8" id="KW-0812">Transmembrane</keyword>
<dbReference type="InterPro" id="IPR003439">
    <property type="entry name" value="ABC_transporter-like_ATP-bd"/>
</dbReference>
<evidence type="ECO:0000256" key="2">
    <source>
        <dbReference type="ARBA" id="ARBA00005417"/>
    </source>
</evidence>
<dbReference type="Gene3D" id="3.40.50.300">
    <property type="entry name" value="P-loop containing nucleotide triphosphate hydrolases"/>
    <property type="match status" value="1"/>
</dbReference>
<feature type="transmembrane region" description="Helical" evidence="8">
    <location>
        <begin position="135"/>
        <end position="152"/>
    </location>
</feature>
<dbReference type="GO" id="GO:0005524">
    <property type="term" value="F:ATP binding"/>
    <property type="evidence" value="ECO:0007669"/>
    <property type="project" value="UniProtKB-KW"/>
</dbReference>
<dbReference type="PROSITE" id="PS50893">
    <property type="entry name" value="ABC_TRANSPORTER_2"/>
    <property type="match status" value="1"/>
</dbReference>
<dbReference type="RefSeq" id="WP_110065287.1">
    <property type="nucleotide sequence ID" value="NZ_QGTW01000006.1"/>
</dbReference>
<dbReference type="FunFam" id="3.40.50.300:FF:000218">
    <property type="entry name" value="Multidrug ABC transporter ATP-binding protein"/>
    <property type="match status" value="1"/>
</dbReference>
<dbReference type="Pfam" id="PF00005">
    <property type="entry name" value="ABC_tran"/>
    <property type="match status" value="1"/>
</dbReference>
<evidence type="ECO:0000256" key="4">
    <source>
        <dbReference type="ARBA" id="ARBA00022741"/>
    </source>
</evidence>
<feature type="transmembrane region" description="Helical" evidence="8">
    <location>
        <begin position="20"/>
        <end position="41"/>
    </location>
</feature>
<dbReference type="InterPro" id="IPR017871">
    <property type="entry name" value="ABC_transporter-like_CS"/>
</dbReference>
<dbReference type="Pfam" id="PF00664">
    <property type="entry name" value="ABC_membrane"/>
    <property type="match status" value="1"/>
</dbReference>
<evidence type="ECO:0000259" key="9">
    <source>
        <dbReference type="PROSITE" id="PS50893"/>
    </source>
</evidence>
<comment type="subcellular location">
    <subcellularLocation>
        <location evidence="1">Cell membrane</location>
        <topology evidence="1">Multi-pass membrane protein</topology>
    </subcellularLocation>
</comment>
<dbReference type="SMART" id="SM00382">
    <property type="entry name" value="AAA"/>
    <property type="match status" value="1"/>
</dbReference>
<accession>A0A2V2ZXN9</accession>
<dbReference type="GO" id="GO:0005886">
    <property type="term" value="C:plasma membrane"/>
    <property type="evidence" value="ECO:0007669"/>
    <property type="project" value="UniProtKB-SubCell"/>
</dbReference>
<keyword evidence="4" id="KW-0547">Nucleotide-binding</keyword>
<dbReference type="PANTHER" id="PTHR43394">
    <property type="entry name" value="ATP-DEPENDENT PERMEASE MDL1, MITOCHONDRIAL"/>
    <property type="match status" value="1"/>
</dbReference>
<reference evidence="11 12" key="1">
    <citation type="submission" date="2018-05" db="EMBL/GenBank/DDBJ databases">
        <title>Freshwater and sediment microbial communities from various areas in North America, analyzing microbe dynamics in response to fracking.</title>
        <authorList>
            <person name="Lamendella R."/>
        </authorList>
    </citation>
    <scope>NUCLEOTIDE SEQUENCE [LARGE SCALE GENOMIC DNA]</scope>
    <source>
        <strain evidence="11 12">15_TX</strain>
    </source>
</reference>
<feature type="domain" description="ABC transporter" evidence="9">
    <location>
        <begin position="333"/>
        <end position="567"/>
    </location>
</feature>
<keyword evidence="6 8" id="KW-1133">Transmembrane helix</keyword>
<dbReference type="InterPro" id="IPR011527">
    <property type="entry name" value="ABC1_TM_dom"/>
</dbReference>
<sequence>MIRRFFTYYKPHKRLFILDFSSAVIVAVLELGFPLAVQWFIDSLLPSGNWSMIVSVSAGLLALYMMSTFLQFVVNYWGHKLGINIETDMRQQLFQHVQRQSFRFFDNTKTGHIMSRVTNDLMDIGELAHHGPEDLFIAVMTFVGAFWIMLTINVKLAFVTIFILPFLVWLIAFCNIKMNRAWKRMYSEIADVNAQVEDSVSGVRVVQSFTNEHYEIKRFTENNGRFRLAKLAAYKIMSFSASGIYMLTRLITLIVLVYGSWLSFSGQLTYGELVGFVLYVNVLFKPIDKISALMELYPKGMAGFKRFSELIDTEPEVEDTEDAIDIAFLRGDIRFNNVSFSYDKHKSVLDGINLEMKAGETVAFVGPSGAGKTTICSLIPRFYDVNSGSITIDGMDIRDLTKKSLRSQIGIVQQDVFLFTGTLKENIAYGMLGATDEQIAEAAKKAHLEDFIASLPFGYETQIGERGLKLSGGQKQRIAIARMFLKNPPILILDEATSALDTETEQIIQTALTELAVDRTTLVIAHRLATIRNADRVVVVTEDGIAEEGTHDELIKQGGIFASLHNVQFQR</sequence>
<keyword evidence="7 8" id="KW-0472">Membrane</keyword>
<protein>
    <submittedName>
        <fullName evidence="11">ATP-binding cassette subfamily B protein</fullName>
    </submittedName>
</protein>
<name>A0A2V2ZXN9_9BACI</name>
<evidence type="ECO:0000256" key="1">
    <source>
        <dbReference type="ARBA" id="ARBA00004651"/>
    </source>
</evidence>
<evidence type="ECO:0000259" key="10">
    <source>
        <dbReference type="PROSITE" id="PS50929"/>
    </source>
</evidence>
<dbReference type="CDD" id="cd03251">
    <property type="entry name" value="ABCC_MsbA"/>
    <property type="match status" value="1"/>
</dbReference>
<organism evidence="11 12">
    <name type="scientific">Cytobacillus oceanisediminis</name>
    <dbReference type="NCBI Taxonomy" id="665099"/>
    <lineage>
        <taxon>Bacteria</taxon>
        <taxon>Bacillati</taxon>
        <taxon>Bacillota</taxon>
        <taxon>Bacilli</taxon>
        <taxon>Bacillales</taxon>
        <taxon>Bacillaceae</taxon>
        <taxon>Cytobacillus</taxon>
    </lineage>
</organism>
<evidence type="ECO:0000313" key="12">
    <source>
        <dbReference type="Proteomes" id="UP000247150"/>
    </source>
</evidence>
<comment type="caution">
    <text evidence="11">The sequence shown here is derived from an EMBL/GenBank/DDBJ whole genome shotgun (WGS) entry which is preliminary data.</text>
</comment>
<proteinExistence type="inferred from homology"/>
<feature type="transmembrane region" description="Helical" evidence="8">
    <location>
        <begin position="53"/>
        <end position="74"/>
    </location>
</feature>
<dbReference type="GO" id="GO:0016887">
    <property type="term" value="F:ATP hydrolysis activity"/>
    <property type="evidence" value="ECO:0007669"/>
    <property type="project" value="InterPro"/>
</dbReference>